<keyword evidence="1" id="KW-0521">NADP</keyword>
<comment type="similarity">
    <text evidence="3">Belongs to the short-chain dehydrogenases/reductases (SDR) family.</text>
</comment>
<dbReference type="OMA" id="SWGAKVW"/>
<dbReference type="WBParaSite" id="HPLM_0001843301-mRNA-1">
    <property type="protein sequence ID" value="HPLM_0001843301-mRNA-1"/>
    <property type="gene ID" value="HPLM_0001843301"/>
</dbReference>
<dbReference type="CDD" id="cd05325">
    <property type="entry name" value="carb_red_sniffer_like_SDR_c"/>
    <property type="match status" value="1"/>
</dbReference>
<name>A0A0N4X257_HAEPC</name>
<dbReference type="SUPFAM" id="SSF51735">
    <property type="entry name" value="NAD(P)-binding Rossmann-fold domains"/>
    <property type="match status" value="1"/>
</dbReference>
<dbReference type="Gene3D" id="3.40.50.720">
    <property type="entry name" value="NAD(P)-binding Rossmann-like Domain"/>
    <property type="match status" value="1"/>
</dbReference>
<protein>
    <submittedName>
        <fullName evidence="6">NAD(P)-binding protein</fullName>
    </submittedName>
</protein>
<dbReference type="InterPro" id="IPR051468">
    <property type="entry name" value="Fungal_SecMetab_SDRs"/>
</dbReference>
<dbReference type="PRINTS" id="PR00081">
    <property type="entry name" value="GDHRDH"/>
</dbReference>
<evidence type="ECO:0000313" key="4">
    <source>
        <dbReference type="EMBL" id="VDO70989.1"/>
    </source>
</evidence>
<dbReference type="AlphaFoldDB" id="A0A0N4X257"/>
<sequence length="246" mass="27125">MGRVRGVVLITGANRGVGYELTRTLLLNDAITRVYTGCRNSERAERLQSLHDPHKKLRIVELDVSKDWSIKSAVAAIVQESGHINLLINNAAILEKDHKAGIPDGERAAWLRHFDINVVSPAMVIQECLPLLRKSISKGETATIVNISGRKGSIELCPGTESVHGNYAYMCSKTAINHLTRLMSIEHPDLLTVAMCPGWNRTDMGGPNGKKDPSETAPRLLSTVNGMTIEEHSGKFWDRKGRPIPY</sequence>
<gene>
    <name evidence="4" type="ORF">HPLM_LOCUS18425</name>
</gene>
<keyword evidence="2" id="KW-0560">Oxidoreductase</keyword>
<accession>A0A0N4X257</accession>
<dbReference type="InterPro" id="IPR036291">
    <property type="entry name" value="NAD(P)-bd_dom_sf"/>
</dbReference>
<keyword evidence="5" id="KW-1185">Reference proteome</keyword>
<dbReference type="Pfam" id="PF00106">
    <property type="entry name" value="adh_short"/>
    <property type="match status" value="1"/>
</dbReference>
<reference evidence="4 5" key="2">
    <citation type="submission" date="2018-11" db="EMBL/GenBank/DDBJ databases">
        <authorList>
            <consortium name="Pathogen Informatics"/>
        </authorList>
    </citation>
    <scope>NUCLEOTIDE SEQUENCE [LARGE SCALE GENOMIC DNA]</scope>
    <source>
        <strain evidence="4 5">MHpl1</strain>
    </source>
</reference>
<dbReference type="Proteomes" id="UP000268014">
    <property type="component" value="Unassembled WGS sequence"/>
</dbReference>
<dbReference type="OrthoDB" id="5296at2759"/>
<evidence type="ECO:0000313" key="6">
    <source>
        <dbReference type="WBParaSite" id="HPLM_0001843301-mRNA-1"/>
    </source>
</evidence>
<dbReference type="GO" id="GO:0016491">
    <property type="term" value="F:oxidoreductase activity"/>
    <property type="evidence" value="ECO:0007669"/>
    <property type="project" value="UniProtKB-KW"/>
</dbReference>
<dbReference type="EMBL" id="UZAF01020567">
    <property type="protein sequence ID" value="VDO70989.1"/>
    <property type="molecule type" value="Genomic_DNA"/>
</dbReference>
<reference evidence="6" key="1">
    <citation type="submission" date="2017-02" db="UniProtKB">
        <authorList>
            <consortium name="WormBaseParasite"/>
        </authorList>
    </citation>
    <scope>IDENTIFICATION</scope>
</reference>
<proteinExistence type="inferred from homology"/>
<dbReference type="InterPro" id="IPR002347">
    <property type="entry name" value="SDR_fam"/>
</dbReference>
<evidence type="ECO:0000256" key="1">
    <source>
        <dbReference type="ARBA" id="ARBA00022857"/>
    </source>
</evidence>
<organism evidence="6">
    <name type="scientific">Haemonchus placei</name>
    <name type="common">Barber's pole worm</name>
    <dbReference type="NCBI Taxonomy" id="6290"/>
    <lineage>
        <taxon>Eukaryota</taxon>
        <taxon>Metazoa</taxon>
        <taxon>Ecdysozoa</taxon>
        <taxon>Nematoda</taxon>
        <taxon>Chromadorea</taxon>
        <taxon>Rhabditida</taxon>
        <taxon>Rhabditina</taxon>
        <taxon>Rhabditomorpha</taxon>
        <taxon>Strongyloidea</taxon>
        <taxon>Trichostrongylidae</taxon>
        <taxon>Haemonchus</taxon>
    </lineage>
</organism>
<dbReference type="GO" id="GO:0005737">
    <property type="term" value="C:cytoplasm"/>
    <property type="evidence" value="ECO:0007669"/>
    <property type="project" value="TreeGrafter"/>
</dbReference>
<evidence type="ECO:0000313" key="5">
    <source>
        <dbReference type="Proteomes" id="UP000268014"/>
    </source>
</evidence>
<dbReference type="PANTHER" id="PTHR43544">
    <property type="entry name" value="SHORT-CHAIN DEHYDROGENASE/REDUCTASE"/>
    <property type="match status" value="1"/>
</dbReference>
<dbReference type="PANTHER" id="PTHR43544:SF7">
    <property type="entry name" value="NADB-LER2"/>
    <property type="match status" value="1"/>
</dbReference>
<evidence type="ECO:0000256" key="2">
    <source>
        <dbReference type="ARBA" id="ARBA00023002"/>
    </source>
</evidence>
<evidence type="ECO:0000256" key="3">
    <source>
        <dbReference type="RuleBase" id="RU000363"/>
    </source>
</evidence>
<dbReference type="PRINTS" id="PR00080">
    <property type="entry name" value="SDRFAMILY"/>
</dbReference>